<evidence type="ECO:0000259" key="13">
    <source>
        <dbReference type="Pfam" id="PF08263"/>
    </source>
</evidence>
<evidence type="ECO:0000256" key="2">
    <source>
        <dbReference type="ARBA" id="ARBA00009592"/>
    </source>
</evidence>
<evidence type="ECO:0000256" key="4">
    <source>
        <dbReference type="ARBA" id="ARBA00022614"/>
    </source>
</evidence>
<proteinExistence type="inferred from homology"/>
<organism evidence="14 15">
    <name type="scientific">Canavalia gladiata</name>
    <name type="common">Sword bean</name>
    <name type="synonym">Dolichos gladiatus</name>
    <dbReference type="NCBI Taxonomy" id="3824"/>
    <lineage>
        <taxon>Eukaryota</taxon>
        <taxon>Viridiplantae</taxon>
        <taxon>Streptophyta</taxon>
        <taxon>Embryophyta</taxon>
        <taxon>Tracheophyta</taxon>
        <taxon>Spermatophyta</taxon>
        <taxon>Magnoliopsida</taxon>
        <taxon>eudicotyledons</taxon>
        <taxon>Gunneridae</taxon>
        <taxon>Pentapetalae</taxon>
        <taxon>rosids</taxon>
        <taxon>fabids</taxon>
        <taxon>Fabales</taxon>
        <taxon>Fabaceae</taxon>
        <taxon>Papilionoideae</taxon>
        <taxon>50 kb inversion clade</taxon>
        <taxon>NPAAA clade</taxon>
        <taxon>indigoferoid/millettioid clade</taxon>
        <taxon>Phaseoleae</taxon>
        <taxon>Canavalia</taxon>
    </lineage>
</organism>
<dbReference type="InterPro" id="IPR001611">
    <property type="entry name" value="Leu-rich_rpt"/>
</dbReference>
<dbReference type="PANTHER" id="PTHR48061">
    <property type="entry name" value="LEUCINE-RICH REPEAT RECEPTOR PROTEIN KINASE EMS1-LIKE-RELATED"/>
    <property type="match status" value="1"/>
</dbReference>
<dbReference type="AlphaFoldDB" id="A0AAN9QQQ8"/>
<name>A0AAN9QQQ8_CANGL</name>
<dbReference type="PANTHER" id="PTHR48061:SF2">
    <property type="entry name" value="RECEPTOR LIKE PROTEIN 30-LIKE"/>
    <property type="match status" value="1"/>
</dbReference>
<evidence type="ECO:0000256" key="12">
    <source>
        <dbReference type="SAM" id="Phobius"/>
    </source>
</evidence>
<dbReference type="InterPro" id="IPR032675">
    <property type="entry name" value="LRR_dom_sf"/>
</dbReference>
<keyword evidence="7" id="KW-0677">Repeat</keyword>
<protein>
    <recommendedName>
        <fullName evidence="13">Leucine-rich repeat-containing N-terminal plant-type domain-containing protein</fullName>
    </recommendedName>
</protein>
<evidence type="ECO:0000256" key="8">
    <source>
        <dbReference type="ARBA" id="ARBA00022989"/>
    </source>
</evidence>
<dbReference type="Gene3D" id="3.80.10.10">
    <property type="entry name" value="Ribonuclease Inhibitor"/>
    <property type="match status" value="6"/>
</dbReference>
<evidence type="ECO:0000256" key="3">
    <source>
        <dbReference type="ARBA" id="ARBA00022475"/>
    </source>
</evidence>
<keyword evidence="4" id="KW-0433">Leucine-rich repeat</keyword>
<evidence type="ECO:0000256" key="6">
    <source>
        <dbReference type="ARBA" id="ARBA00022729"/>
    </source>
</evidence>
<evidence type="ECO:0000256" key="1">
    <source>
        <dbReference type="ARBA" id="ARBA00004251"/>
    </source>
</evidence>
<gene>
    <name evidence="14" type="ORF">VNO77_20605</name>
</gene>
<comment type="caution">
    <text evidence="14">The sequence shown here is derived from an EMBL/GenBank/DDBJ whole genome shotgun (WGS) entry which is preliminary data.</text>
</comment>
<reference evidence="14 15" key="1">
    <citation type="submission" date="2024-01" db="EMBL/GenBank/DDBJ databases">
        <title>The genomes of 5 underutilized Papilionoideae crops provide insights into root nodulation and disease resistanc.</title>
        <authorList>
            <person name="Jiang F."/>
        </authorList>
    </citation>
    <scope>NUCLEOTIDE SEQUENCE [LARGE SCALE GENOMIC DNA]</scope>
    <source>
        <strain evidence="14">LVBAO_FW01</strain>
        <tissue evidence="14">Leaves</tissue>
    </source>
</reference>
<evidence type="ECO:0000313" key="14">
    <source>
        <dbReference type="EMBL" id="KAK7339918.1"/>
    </source>
</evidence>
<dbReference type="InterPro" id="IPR003591">
    <property type="entry name" value="Leu-rich_rpt_typical-subtyp"/>
</dbReference>
<dbReference type="Pfam" id="PF08263">
    <property type="entry name" value="LRRNT_2"/>
    <property type="match status" value="1"/>
</dbReference>
<dbReference type="Proteomes" id="UP001367508">
    <property type="component" value="Unassembled WGS sequence"/>
</dbReference>
<keyword evidence="15" id="KW-1185">Reference proteome</keyword>
<keyword evidence="10" id="KW-0675">Receptor</keyword>
<keyword evidence="11" id="KW-0325">Glycoprotein</keyword>
<comment type="subcellular location">
    <subcellularLocation>
        <location evidence="1">Cell membrane</location>
        <topology evidence="1">Single-pass type I membrane protein</topology>
    </subcellularLocation>
</comment>
<keyword evidence="3" id="KW-1003">Cell membrane</keyword>
<sequence>MKIQTFSCLSITTICCFLCLFHFIFVVSGLCPEDQRFLLLKLKRNLKFKPENSIKLVSWHQSIACCEWSGVTCDKEGHVIGLDLSGDSIYGGLDNSSSLFSFQNLQLLNMANNNFNSEIPSGFSKLKNLTCLNLSYAGFVGHIPIDFSHMTRLVTLDISSLSYSTGQPLKLENLELQKFVQNFTMIRQLYMDGVSITAQGEEWSNALLPLLSLEELSMSNCNLSGLLHSLLAGLKNLSVIRLDQNNLSSTVPETFADFQNLITLNLSSCSLTGIFPEKIFQVATLVDIDISFNNDLYGSLPEFPPNGPLRTLIVSHTRFSGELPASISNLRQLSILDLSNCHFNRTLPSSMSTLTELTHLHLSFNYFTGPIPPLNMSKSLKYIDLSHNHLTGSITSVHLEDLRKLVQIDLQDNFLDGTIPSSIFSLPLLRIIQLSNNKFQGQLHEFSNISFSILEILDLSSNNLEEFIPLSIFHLTSLNVLQLSSNKLKGTLKLDVIQSLANLTALDLSYNNLSIDTTITEASLYSFPMMRRVKLASCNLMEFPGFLRNQSQINTLDLSNNNIQGSIPVWIWQLDSLVHLNLSYNLLSNLEGPMHNTSSTLKVLDIHSNQLQGKLSIIPPHATYLDYSSNNLSSTIPSDVVTYLSSVIFLSLSKNKISGTIPQSLCNKPNLLVLDVSNNYFNGTIPECLTQSKTLVVLNLKHNKLNGKIPDTFLASCALRTLDLNGNSLEGPIPHSMVNCTSLEVLHLGNNHLEDGFPCFLKTLSRLSVMVLRGNKFHGPVGCPHTNGTWHMLQIIDLALNNFSGLLPGKCLKTLDAMMLDEDQNVPKSNHIGNAFDDIIDYQDSVTLTCKGIQMEFFKILPVYTSIDFSSNNFEGPIPEELLNFTGLHVLNLSHNAFTGQISSSIGNLKQLESLDLSSNYFDGEIPKELASLSFLSYLNLSFNHLVGRIPTGTQLQSFEARFFEGNDGLYGSPLSESPSQGDGVHGKILPPHSREHVVDWNIVSAELGLVFGLGVIIGPLLFWKQWRQWYWKHVDFILCRIFPQLNLVYERRGEHSYQVLRWRH</sequence>
<evidence type="ECO:0000313" key="15">
    <source>
        <dbReference type="Proteomes" id="UP001367508"/>
    </source>
</evidence>
<feature type="transmembrane region" description="Helical" evidence="12">
    <location>
        <begin position="1001"/>
        <end position="1024"/>
    </location>
</feature>
<dbReference type="FunFam" id="3.80.10.10:FF:000213">
    <property type="entry name" value="Tyrosine-sulfated glycopeptide receptor 1"/>
    <property type="match status" value="2"/>
</dbReference>
<dbReference type="SUPFAM" id="SSF52058">
    <property type="entry name" value="L domain-like"/>
    <property type="match status" value="3"/>
</dbReference>
<keyword evidence="9 12" id="KW-0472">Membrane</keyword>
<feature type="domain" description="Leucine-rich repeat-containing N-terminal plant-type" evidence="13">
    <location>
        <begin position="33"/>
        <end position="74"/>
    </location>
</feature>
<dbReference type="PROSITE" id="PS51450">
    <property type="entry name" value="LRR"/>
    <property type="match status" value="1"/>
</dbReference>
<dbReference type="InterPro" id="IPR013210">
    <property type="entry name" value="LRR_N_plant-typ"/>
</dbReference>
<dbReference type="EMBL" id="JAYMYQ010000004">
    <property type="protein sequence ID" value="KAK7339918.1"/>
    <property type="molecule type" value="Genomic_DNA"/>
</dbReference>
<dbReference type="PRINTS" id="PR00019">
    <property type="entry name" value="LEURICHRPT"/>
</dbReference>
<dbReference type="Pfam" id="PF13855">
    <property type="entry name" value="LRR_8"/>
    <property type="match status" value="5"/>
</dbReference>
<evidence type="ECO:0000256" key="9">
    <source>
        <dbReference type="ARBA" id="ARBA00023136"/>
    </source>
</evidence>
<dbReference type="GO" id="GO:0005886">
    <property type="term" value="C:plasma membrane"/>
    <property type="evidence" value="ECO:0007669"/>
    <property type="project" value="UniProtKB-SubCell"/>
</dbReference>
<evidence type="ECO:0000256" key="10">
    <source>
        <dbReference type="ARBA" id="ARBA00023170"/>
    </source>
</evidence>
<evidence type="ECO:0000256" key="11">
    <source>
        <dbReference type="ARBA" id="ARBA00023180"/>
    </source>
</evidence>
<comment type="similarity">
    <text evidence="2">Belongs to the RLP family.</text>
</comment>
<dbReference type="SMART" id="SM00369">
    <property type="entry name" value="LRR_TYP"/>
    <property type="match status" value="12"/>
</dbReference>
<dbReference type="Pfam" id="PF00560">
    <property type="entry name" value="LRR_1"/>
    <property type="match status" value="7"/>
</dbReference>
<evidence type="ECO:0000256" key="5">
    <source>
        <dbReference type="ARBA" id="ARBA00022692"/>
    </source>
</evidence>
<accession>A0AAN9QQQ8</accession>
<keyword evidence="5 12" id="KW-0812">Transmembrane</keyword>
<dbReference type="InterPro" id="IPR046956">
    <property type="entry name" value="RLP23-like"/>
</dbReference>
<evidence type="ECO:0000256" key="7">
    <source>
        <dbReference type="ARBA" id="ARBA00022737"/>
    </source>
</evidence>
<keyword evidence="6" id="KW-0732">Signal</keyword>
<keyword evidence="8 12" id="KW-1133">Transmembrane helix</keyword>
<dbReference type="FunFam" id="3.80.10.10:FF:000041">
    <property type="entry name" value="LRR receptor-like serine/threonine-protein kinase ERECTA"/>
    <property type="match status" value="1"/>
</dbReference>